<keyword evidence="3" id="KW-1185">Reference proteome</keyword>
<dbReference type="Gene3D" id="1.10.510.10">
    <property type="entry name" value="Transferase(Phosphotransferase) domain 1"/>
    <property type="match status" value="1"/>
</dbReference>
<protein>
    <recommendedName>
        <fullName evidence="1">Protein kinase domain-containing protein</fullName>
    </recommendedName>
</protein>
<proteinExistence type="predicted"/>
<dbReference type="SUPFAM" id="SSF56112">
    <property type="entry name" value="Protein kinase-like (PK-like)"/>
    <property type="match status" value="1"/>
</dbReference>
<dbReference type="PROSITE" id="PS50011">
    <property type="entry name" value="PROTEIN_KINASE_DOM"/>
    <property type="match status" value="1"/>
</dbReference>
<feature type="domain" description="Protein kinase" evidence="1">
    <location>
        <begin position="34"/>
        <end position="242"/>
    </location>
</feature>
<name>A0A1V6T1N5_9EURO</name>
<evidence type="ECO:0000313" key="3">
    <source>
        <dbReference type="Proteomes" id="UP000191285"/>
    </source>
</evidence>
<dbReference type="InterPro" id="IPR011009">
    <property type="entry name" value="Kinase-like_dom_sf"/>
</dbReference>
<dbReference type="Pfam" id="PF00069">
    <property type="entry name" value="Pkinase"/>
    <property type="match status" value="1"/>
</dbReference>
<comment type="caution">
    <text evidence="2">The sequence shown here is derived from an EMBL/GenBank/DDBJ whole genome shotgun (WGS) entry which is preliminary data.</text>
</comment>
<sequence length="242" mass="27632">MRFSYVRVFAQQDGLLYSGKWPHRSGSPKVLDDLQEVEQISTEDRGPEANATWSAVYVKTPSLLAYIDGKLDEQIAREVEMCEILRKNPHPNIATYYGYQETHGRVSGLCFKRYKSTLLETVNPLRLGKSAFLSSKRELVREGMRDCLDGIWSAIIHLHSLGIVHNDINPANIMLDEDGTFILIDFDSCRFIGEHLRITGTKRTHHWHDPVVEVSTPKNDLDALEDLRIWLAGSSDDDFIFK</sequence>
<dbReference type="PANTHER" id="PTHR24359">
    <property type="entry name" value="SERINE/THREONINE-PROTEIN KINASE SBK1"/>
    <property type="match status" value="1"/>
</dbReference>
<dbReference type="OrthoDB" id="4062651at2759"/>
<dbReference type="GO" id="GO:0005524">
    <property type="term" value="F:ATP binding"/>
    <property type="evidence" value="ECO:0007669"/>
    <property type="project" value="InterPro"/>
</dbReference>
<evidence type="ECO:0000313" key="2">
    <source>
        <dbReference type="EMBL" id="OQE19830.1"/>
    </source>
</evidence>
<dbReference type="Proteomes" id="UP000191285">
    <property type="component" value="Unassembled WGS sequence"/>
</dbReference>
<dbReference type="PANTHER" id="PTHR24359:SF1">
    <property type="entry name" value="INHIBITOR OF NUCLEAR FACTOR KAPPA-B KINASE EPSILON SUBUNIT HOMOLOG 1-RELATED"/>
    <property type="match status" value="1"/>
</dbReference>
<dbReference type="InterPro" id="IPR000719">
    <property type="entry name" value="Prot_kinase_dom"/>
</dbReference>
<organism evidence="2 3">
    <name type="scientific">Penicillium steckii</name>
    <dbReference type="NCBI Taxonomy" id="303698"/>
    <lineage>
        <taxon>Eukaryota</taxon>
        <taxon>Fungi</taxon>
        <taxon>Dikarya</taxon>
        <taxon>Ascomycota</taxon>
        <taxon>Pezizomycotina</taxon>
        <taxon>Eurotiomycetes</taxon>
        <taxon>Eurotiomycetidae</taxon>
        <taxon>Eurotiales</taxon>
        <taxon>Aspergillaceae</taxon>
        <taxon>Penicillium</taxon>
    </lineage>
</organism>
<accession>A0A1V6T1N5</accession>
<gene>
    <name evidence="2" type="ORF">PENSTE_c014G07757</name>
</gene>
<reference evidence="3" key="1">
    <citation type="journal article" date="2017" name="Nat. Microbiol.">
        <title>Global analysis of biosynthetic gene clusters reveals vast potential of secondary metabolite production in Penicillium species.</title>
        <authorList>
            <person name="Nielsen J.C."/>
            <person name="Grijseels S."/>
            <person name="Prigent S."/>
            <person name="Ji B."/>
            <person name="Dainat J."/>
            <person name="Nielsen K.F."/>
            <person name="Frisvad J.C."/>
            <person name="Workman M."/>
            <person name="Nielsen J."/>
        </authorList>
    </citation>
    <scope>NUCLEOTIDE SEQUENCE [LARGE SCALE GENOMIC DNA]</scope>
    <source>
        <strain evidence="3">IBT 24891</strain>
    </source>
</reference>
<dbReference type="EMBL" id="MLKD01000014">
    <property type="protein sequence ID" value="OQE19830.1"/>
    <property type="molecule type" value="Genomic_DNA"/>
</dbReference>
<evidence type="ECO:0000259" key="1">
    <source>
        <dbReference type="PROSITE" id="PS50011"/>
    </source>
</evidence>
<dbReference type="GO" id="GO:0004674">
    <property type="term" value="F:protein serine/threonine kinase activity"/>
    <property type="evidence" value="ECO:0007669"/>
    <property type="project" value="TreeGrafter"/>
</dbReference>
<dbReference type="AlphaFoldDB" id="A0A1V6T1N5"/>
<dbReference type="STRING" id="303698.A0A1V6T1N5"/>